<organism evidence="2 3">
    <name type="scientific">Xanthobacter oligotrophicus</name>
    <dbReference type="NCBI Taxonomy" id="2607286"/>
    <lineage>
        <taxon>Bacteria</taxon>
        <taxon>Pseudomonadati</taxon>
        <taxon>Pseudomonadota</taxon>
        <taxon>Alphaproteobacteria</taxon>
        <taxon>Hyphomicrobiales</taxon>
        <taxon>Xanthobacteraceae</taxon>
        <taxon>Xanthobacter</taxon>
    </lineage>
</organism>
<keyword evidence="3" id="KW-1185">Reference proteome</keyword>
<dbReference type="EMBL" id="JBAFVH010000002">
    <property type="protein sequence ID" value="MFG1371192.1"/>
    <property type="molecule type" value="Genomic_DNA"/>
</dbReference>
<protein>
    <submittedName>
        <fullName evidence="2">Uncharacterized protein</fullName>
    </submittedName>
</protein>
<sequence length="173" mass="19063">MRQWALAAATCLVLSGPALAQQDRASGLPGEQLQQEFAMIDAALRTGQSLDPAARSHRFDSEEATRLFAVERWTFVMMHVESRYDFFEDSRLRITSLPSPPYYVPKSVSTGKWAIEGDKLCLIFGELEATEKRSCIVGYVLDNFIVLGATDNNNPAKGAVFGVFGSPEAIPDE</sequence>
<comment type="caution">
    <text evidence="2">The sequence shown here is derived from an EMBL/GenBank/DDBJ whole genome shotgun (WGS) entry which is preliminary data.</text>
</comment>
<feature type="signal peptide" evidence="1">
    <location>
        <begin position="1"/>
        <end position="20"/>
    </location>
</feature>
<proteinExistence type="predicted"/>
<keyword evidence="1" id="KW-0732">Signal</keyword>
<feature type="chain" id="PRO_5045537737" evidence="1">
    <location>
        <begin position="21"/>
        <end position="173"/>
    </location>
</feature>
<dbReference type="Proteomes" id="UP001604002">
    <property type="component" value="Unassembled WGS sequence"/>
</dbReference>
<accession>A0ABW6ZTP2</accession>
<name>A0ABW6ZTP2_9HYPH</name>
<reference evidence="2 3" key="1">
    <citation type="submission" date="2024-02" db="EMBL/GenBank/DDBJ databases">
        <title>Expansion and revision of Xanthobacter and proposal of Roseixanthobacter gen. nov.</title>
        <authorList>
            <person name="Soltysiak M.P.M."/>
            <person name="Jalihal A."/>
            <person name="Ory A."/>
            <person name="Chrisophersen C."/>
            <person name="Lee A.D."/>
            <person name="Boulton J."/>
            <person name="Springer M."/>
        </authorList>
    </citation>
    <scope>NUCLEOTIDE SEQUENCE [LARGE SCALE GENOMIC DNA]</scope>
    <source>
        <strain evidence="2 3">23A</strain>
    </source>
</reference>
<evidence type="ECO:0000313" key="2">
    <source>
        <dbReference type="EMBL" id="MFG1371192.1"/>
    </source>
</evidence>
<dbReference type="RefSeq" id="WP_393991220.1">
    <property type="nucleotide sequence ID" value="NZ_JBAFVH010000002.1"/>
</dbReference>
<gene>
    <name evidence="2" type="ORF">V5F32_03365</name>
</gene>
<evidence type="ECO:0000256" key="1">
    <source>
        <dbReference type="SAM" id="SignalP"/>
    </source>
</evidence>
<evidence type="ECO:0000313" key="3">
    <source>
        <dbReference type="Proteomes" id="UP001604002"/>
    </source>
</evidence>